<dbReference type="AlphaFoldDB" id="A0A317SJK2"/>
<dbReference type="PANTHER" id="PTHR46599">
    <property type="entry name" value="PIGGYBAC TRANSPOSABLE ELEMENT-DERIVED PROTEIN 4"/>
    <property type="match status" value="1"/>
</dbReference>
<sequence>MPSNPISECYRILALCWEGYTWNWLYTSRVSGIQLPNASEYPSHSSIHVTPTSIAIYQITQSLPYHTNQFNIYMDNYFTNIPLFQVLRELGIGACGTARENKNAFPPEFHNSFPGLPWNHLCDAEVGCISDPVLALQWEDRVSVHLLSTIRQITDFVNHKLNKPRATSTNATTTCHAFAPGRQKEILPIPLIIDDYTHSMNGVDPADHLCASYPTQLKALRNWLPLLFWILDTSIVNSFLLYQFTHPNAKHCQFNLDVVTGLFNNSQP</sequence>
<evidence type="ECO:0000259" key="1">
    <source>
        <dbReference type="Pfam" id="PF13843"/>
    </source>
</evidence>
<name>A0A317SJK2_9PEZI</name>
<proteinExistence type="predicted"/>
<feature type="domain" description="PiggyBac transposable element-derived protein" evidence="1">
    <location>
        <begin position="10"/>
        <end position="239"/>
    </location>
</feature>
<dbReference type="Pfam" id="PF13843">
    <property type="entry name" value="DDE_Tnp_1_7"/>
    <property type="match status" value="1"/>
</dbReference>
<evidence type="ECO:0000313" key="3">
    <source>
        <dbReference type="Proteomes" id="UP000246991"/>
    </source>
</evidence>
<dbReference type="STRING" id="42249.A0A317SJK2"/>
<keyword evidence="3" id="KW-1185">Reference proteome</keyword>
<organism evidence="2 3">
    <name type="scientific">Tuber magnatum</name>
    <name type="common">white Piedmont truffle</name>
    <dbReference type="NCBI Taxonomy" id="42249"/>
    <lineage>
        <taxon>Eukaryota</taxon>
        <taxon>Fungi</taxon>
        <taxon>Dikarya</taxon>
        <taxon>Ascomycota</taxon>
        <taxon>Pezizomycotina</taxon>
        <taxon>Pezizomycetes</taxon>
        <taxon>Pezizales</taxon>
        <taxon>Tuberaceae</taxon>
        <taxon>Tuber</taxon>
    </lineage>
</organism>
<dbReference type="OrthoDB" id="3555811at2759"/>
<accession>A0A317SJK2</accession>
<protein>
    <recommendedName>
        <fullName evidence="1">PiggyBac transposable element-derived protein domain-containing protein</fullName>
    </recommendedName>
</protein>
<comment type="caution">
    <text evidence="2">The sequence shown here is derived from an EMBL/GenBank/DDBJ whole genome shotgun (WGS) entry which is preliminary data.</text>
</comment>
<dbReference type="Proteomes" id="UP000246991">
    <property type="component" value="Unassembled WGS sequence"/>
</dbReference>
<reference evidence="2 3" key="1">
    <citation type="submission" date="2018-03" db="EMBL/GenBank/DDBJ databases">
        <title>Genomes of Pezizomycetes fungi and the evolution of truffles.</title>
        <authorList>
            <person name="Murat C."/>
            <person name="Payen T."/>
            <person name="Noel B."/>
            <person name="Kuo A."/>
            <person name="Martin F.M."/>
        </authorList>
    </citation>
    <scope>NUCLEOTIDE SEQUENCE [LARGE SCALE GENOMIC DNA]</scope>
    <source>
        <strain evidence="2">091103-1</strain>
    </source>
</reference>
<dbReference type="PANTHER" id="PTHR46599:SF3">
    <property type="entry name" value="PIGGYBAC TRANSPOSABLE ELEMENT-DERIVED PROTEIN 4"/>
    <property type="match status" value="1"/>
</dbReference>
<gene>
    <name evidence="2" type="ORF">C7212DRAFT_216708</name>
</gene>
<dbReference type="InterPro" id="IPR029526">
    <property type="entry name" value="PGBD"/>
</dbReference>
<dbReference type="EMBL" id="PYWC01000076">
    <property type="protein sequence ID" value="PWW73646.1"/>
    <property type="molecule type" value="Genomic_DNA"/>
</dbReference>
<evidence type="ECO:0000313" key="2">
    <source>
        <dbReference type="EMBL" id="PWW73646.1"/>
    </source>
</evidence>